<evidence type="ECO:0000313" key="4">
    <source>
        <dbReference type="EMBL" id="PSR33853.1"/>
    </source>
</evidence>
<evidence type="ECO:0000256" key="1">
    <source>
        <dbReference type="ARBA" id="ARBA00023002"/>
    </source>
</evidence>
<dbReference type="Gene3D" id="3.90.180.10">
    <property type="entry name" value="Medium-chain alcohol dehydrogenases, catalytic domain"/>
    <property type="match status" value="1"/>
</dbReference>
<name>A0A2T2XH78_9FIRM</name>
<comment type="caution">
    <text evidence="4">The sequence shown here is derived from an EMBL/GenBank/DDBJ whole genome shotgun (WGS) entry which is preliminary data.</text>
</comment>
<dbReference type="InterPro" id="IPR013154">
    <property type="entry name" value="ADH-like_N"/>
</dbReference>
<reference evidence="4 5" key="1">
    <citation type="journal article" date="2014" name="BMC Genomics">
        <title>Comparison of environmental and isolate Sulfobacillus genomes reveals diverse carbon, sulfur, nitrogen, and hydrogen metabolisms.</title>
        <authorList>
            <person name="Justice N.B."/>
            <person name="Norman A."/>
            <person name="Brown C.T."/>
            <person name="Singh A."/>
            <person name="Thomas B.C."/>
            <person name="Banfield J.F."/>
        </authorList>
    </citation>
    <scope>NUCLEOTIDE SEQUENCE [LARGE SCALE GENOMIC DNA]</scope>
    <source>
        <strain evidence="4">AMDSBA4</strain>
    </source>
</reference>
<dbReference type="InterPro" id="IPR050129">
    <property type="entry name" value="Zn_alcohol_dh"/>
</dbReference>
<accession>A0A2T2XH78</accession>
<dbReference type="Proteomes" id="UP000242972">
    <property type="component" value="Unassembled WGS sequence"/>
</dbReference>
<dbReference type="InterPro" id="IPR036291">
    <property type="entry name" value="NAD(P)-bd_dom_sf"/>
</dbReference>
<dbReference type="PANTHER" id="PTHR43401">
    <property type="entry name" value="L-THREONINE 3-DEHYDROGENASE"/>
    <property type="match status" value="1"/>
</dbReference>
<feature type="domain" description="Alcohol dehydrogenase-like N-terminal" evidence="3">
    <location>
        <begin position="46"/>
        <end position="177"/>
    </location>
</feature>
<keyword evidence="1" id="KW-0560">Oxidoreductase</keyword>
<dbReference type="InterPro" id="IPR011032">
    <property type="entry name" value="GroES-like_sf"/>
</dbReference>
<dbReference type="AlphaFoldDB" id="A0A2T2XH78"/>
<dbReference type="Gene3D" id="3.40.50.720">
    <property type="entry name" value="NAD(P)-binding Rossmann-like Domain"/>
    <property type="match status" value="1"/>
</dbReference>
<dbReference type="Pfam" id="PF00107">
    <property type="entry name" value="ADH_zinc_N"/>
    <property type="match status" value="1"/>
</dbReference>
<feature type="domain" description="Alcohol dehydrogenase-like C-terminal" evidence="2">
    <location>
        <begin position="230"/>
        <end position="345"/>
    </location>
</feature>
<dbReference type="PANTHER" id="PTHR43401:SF2">
    <property type="entry name" value="L-THREONINE 3-DEHYDROGENASE"/>
    <property type="match status" value="1"/>
</dbReference>
<dbReference type="GO" id="GO:0016491">
    <property type="term" value="F:oxidoreductase activity"/>
    <property type="evidence" value="ECO:0007669"/>
    <property type="project" value="UniProtKB-KW"/>
</dbReference>
<evidence type="ECO:0000259" key="2">
    <source>
        <dbReference type="Pfam" id="PF00107"/>
    </source>
</evidence>
<evidence type="ECO:0000259" key="3">
    <source>
        <dbReference type="Pfam" id="PF08240"/>
    </source>
</evidence>
<sequence length="407" mass="44193">MKGVVYDFKPDRWLAAHVAGRHIPALYDGPLSCLSLRTMPSKPLPGPKWVRLRPLLSGVCGSDLATITTHASPVLSAFTAFPIVLGHEMVAEVLEVGPAVQRVAVGQRIVVQPFFGCEVREIVPPCLPCSQGYPALCQNAAEGRLAPGMLLGFCPDEPGGWSDESVCHESQCYLVPDELSLEQAVLIEPLAVGLHAVLLHPPHSSDKVLVIGGGMIAFAVLAALAWLNTGASVVHSFWEPFQADLSRQFGAQFQAIRENSDELIERVGGRSYRPRFGPSVSVGGYDIVVDCVGSSASMGTAIRTVRPQGTVVLVGAAAHLPGVDWTFVWNREIQLLGALAYGPEANYGHLHTFEATMRYLKSSLLPVEKLITHRMPLHDYRTAIRANLNRNQYHAIKTVFDFSIQHA</sequence>
<dbReference type="SUPFAM" id="SSF50129">
    <property type="entry name" value="GroES-like"/>
    <property type="match status" value="1"/>
</dbReference>
<protein>
    <submittedName>
        <fullName evidence="4">Alcohol dehydrogenase</fullName>
    </submittedName>
</protein>
<evidence type="ECO:0000313" key="5">
    <source>
        <dbReference type="Proteomes" id="UP000242972"/>
    </source>
</evidence>
<organism evidence="4 5">
    <name type="scientific">Sulfobacillus benefaciens</name>
    <dbReference type="NCBI Taxonomy" id="453960"/>
    <lineage>
        <taxon>Bacteria</taxon>
        <taxon>Bacillati</taxon>
        <taxon>Bacillota</taxon>
        <taxon>Clostridia</taxon>
        <taxon>Eubacteriales</taxon>
        <taxon>Clostridiales Family XVII. Incertae Sedis</taxon>
        <taxon>Sulfobacillus</taxon>
    </lineage>
</organism>
<dbReference type="SUPFAM" id="SSF51735">
    <property type="entry name" value="NAD(P)-binding Rossmann-fold domains"/>
    <property type="match status" value="1"/>
</dbReference>
<dbReference type="InterPro" id="IPR013149">
    <property type="entry name" value="ADH-like_C"/>
</dbReference>
<proteinExistence type="predicted"/>
<dbReference type="EMBL" id="PXYW01000016">
    <property type="protein sequence ID" value="PSR33853.1"/>
    <property type="molecule type" value="Genomic_DNA"/>
</dbReference>
<gene>
    <name evidence="4" type="ORF">C7B46_08385</name>
</gene>
<dbReference type="Pfam" id="PF08240">
    <property type="entry name" value="ADH_N"/>
    <property type="match status" value="1"/>
</dbReference>